<dbReference type="InterPro" id="IPR015946">
    <property type="entry name" value="KH_dom-like_a/b"/>
</dbReference>
<sequence length="156" mass="17651">MKRLLDESKYYRIGLRAVSKNHAENKIYIDNAIYQVDKEVSFDSENTAQTSVGHFADSLASSIIFSITNYDAKHDNVIDEIEGKFSFELLNPLTYIGVIGYDGEPKIDKVDLTLYIVSFAEEAELNNLCTQAMKNSLILNSIKDSIDVNVRIKLVY</sequence>
<dbReference type="Proteomes" id="UP000051647">
    <property type="component" value="Unassembled WGS sequence"/>
</dbReference>
<comment type="caution">
    <text evidence="1">The sequence shown here is derived from an EMBL/GenBank/DDBJ whole genome shotgun (WGS) entry which is preliminary data.</text>
</comment>
<protein>
    <recommendedName>
        <fullName evidence="3">OsmC family protein</fullName>
    </recommendedName>
</protein>
<organism evidence="1 2">
    <name type="scientific">Companilactobacillus versmoldensis DSM 14857 = KCTC 3814</name>
    <dbReference type="NCBI Taxonomy" id="1423815"/>
    <lineage>
        <taxon>Bacteria</taxon>
        <taxon>Bacillati</taxon>
        <taxon>Bacillota</taxon>
        <taxon>Bacilli</taxon>
        <taxon>Lactobacillales</taxon>
        <taxon>Lactobacillaceae</taxon>
        <taxon>Companilactobacillus</taxon>
    </lineage>
</organism>
<dbReference type="InterPro" id="IPR036102">
    <property type="entry name" value="OsmC/Ohrsf"/>
</dbReference>
<dbReference type="SUPFAM" id="SSF82784">
    <property type="entry name" value="OsmC-like"/>
    <property type="match status" value="1"/>
</dbReference>
<gene>
    <name evidence="1" type="ORF">FC27_GL002096</name>
</gene>
<dbReference type="AlphaFoldDB" id="A0A0R1SDQ5"/>
<dbReference type="PATRIC" id="fig|1423815.3.peg.2149"/>
<name>A0A0R1SDQ5_9LACO</name>
<keyword evidence="2" id="KW-1185">Reference proteome</keyword>
<accession>A0A0R1SDQ5</accession>
<evidence type="ECO:0000313" key="2">
    <source>
        <dbReference type="Proteomes" id="UP000051647"/>
    </source>
</evidence>
<evidence type="ECO:0000313" key="1">
    <source>
        <dbReference type="EMBL" id="KRL67248.1"/>
    </source>
</evidence>
<evidence type="ECO:0008006" key="3">
    <source>
        <dbReference type="Google" id="ProtNLM"/>
    </source>
</evidence>
<dbReference type="EMBL" id="AZFA01000007">
    <property type="protein sequence ID" value="KRL67248.1"/>
    <property type="molecule type" value="Genomic_DNA"/>
</dbReference>
<dbReference type="OrthoDB" id="5683981at2"/>
<reference evidence="1 2" key="1">
    <citation type="journal article" date="2015" name="Genome Announc.">
        <title>Expanding the biotechnology potential of lactobacilli through comparative genomics of 213 strains and associated genera.</title>
        <authorList>
            <person name="Sun Z."/>
            <person name="Harris H.M."/>
            <person name="McCann A."/>
            <person name="Guo C."/>
            <person name="Argimon S."/>
            <person name="Zhang W."/>
            <person name="Yang X."/>
            <person name="Jeffery I.B."/>
            <person name="Cooney J.C."/>
            <person name="Kagawa T.F."/>
            <person name="Liu W."/>
            <person name="Song Y."/>
            <person name="Salvetti E."/>
            <person name="Wrobel A."/>
            <person name="Rasinkangas P."/>
            <person name="Parkhill J."/>
            <person name="Rea M.C."/>
            <person name="O'Sullivan O."/>
            <person name="Ritari J."/>
            <person name="Douillard F.P."/>
            <person name="Paul Ross R."/>
            <person name="Yang R."/>
            <person name="Briner A.E."/>
            <person name="Felis G.E."/>
            <person name="de Vos W.M."/>
            <person name="Barrangou R."/>
            <person name="Klaenhammer T.R."/>
            <person name="Caufield P.W."/>
            <person name="Cui Y."/>
            <person name="Zhang H."/>
            <person name="O'Toole P.W."/>
        </authorList>
    </citation>
    <scope>NUCLEOTIDE SEQUENCE [LARGE SCALE GENOMIC DNA]</scope>
    <source>
        <strain evidence="1 2">DSM 14857</strain>
    </source>
</reference>
<dbReference type="RefSeq" id="WP_010625554.1">
    <property type="nucleotide sequence ID" value="NZ_AZFA01000007.1"/>
</dbReference>
<dbReference type="Gene3D" id="3.30.300.20">
    <property type="match status" value="1"/>
</dbReference>
<dbReference type="eggNOG" id="ENOG50330QF">
    <property type="taxonomic scope" value="Bacteria"/>
</dbReference>
<dbReference type="STRING" id="1423815.FC27_GL002096"/>
<proteinExistence type="predicted"/>